<dbReference type="RefSeq" id="WP_045036284.1">
    <property type="nucleotide sequence ID" value="NZ_JZSR01000007.1"/>
</dbReference>
<sequence>MVVNKSWGFISISIGVVSILWGGGALCGMIEQEYVLAEISSAMNAFSSDLYGTYYLENTMAEERHKNIIVLLSGASMITIGSLLMK</sequence>
<feature type="transmembrane region" description="Helical" evidence="1">
    <location>
        <begin position="34"/>
        <end position="56"/>
    </location>
</feature>
<organism evidence="2 3">
    <name type="scientific">Photobacterium iliopiscarium</name>
    <dbReference type="NCBI Taxonomy" id="56192"/>
    <lineage>
        <taxon>Bacteria</taxon>
        <taxon>Pseudomonadati</taxon>
        <taxon>Pseudomonadota</taxon>
        <taxon>Gammaproteobacteria</taxon>
        <taxon>Vibrionales</taxon>
        <taxon>Vibrionaceae</taxon>
        <taxon>Photobacterium</taxon>
    </lineage>
</organism>
<dbReference type="EMBL" id="PYOP01000030">
    <property type="protein sequence ID" value="PSW93089.1"/>
    <property type="molecule type" value="Genomic_DNA"/>
</dbReference>
<name>A0ABX5GPD8_9GAMM</name>
<feature type="transmembrane region" description="Helical" evidence="1">
    <location>
        <begin position="6"/>
        <end position="27"/>
    </location>
</feature>
<keyword evidence="1" id="KW-0812">Transmembrane</keyword>
<protein>
    <submittedName>
        <fullName evidence="2">Molybdenum cofactor biosynthesis protein</fullName>
    </submittedName>
</protein>
<keyword evidence="1" id="KW-0472">Membrane</keyword>
<keyword evidence="1" id="KW-1133">Transmembrane helix</keyword>
<proteinExistence type="predicted"/>
<accession>A0ABX5GPD8</accession>
<comment type="caution">
    <text evidence="2">The sequence shown here is derived from an EMBL/GenBank/DDBJ whole genome shotgun (WGS) entry which is preliminary data.</text>
</comment>
<evidence type="ECO:0000256" key="1">
    <source>
        <dbReference type="SAM" id="Phobius"/>
    </source>
</evidence>
<reference evidence="2 3" key="1">
    <citation type="submission" date="2018-03" db="EMBL/GenBank/DDBJ databases">
        <title>Whole genome sequencing of Histamine producing bacteria.</title>
        <authorList>
            <person name="Butler K."/>
        </authorList>
    </citation>
    <scope>NUCLEOTIDE SEQUENCE [LARGE SCALE GENOMIC DNA]</scope>
    <source>
        <strain evidence="2 3">ATCC 51761</strain>
    </source>
</reference>
<evidence type="ECO:0000313" key="2">
    <source>
        <dbReference type="EMBL" id="PSW93089.1"/>
    </source>
</evidence>
<evidence type="ECO:0000313" key="3">
    <source>
        <dbReference type="Proteomes" id="UP000241190"/>
    </source>
</evidence>
<keyword evidence="3" id="KW-1185">Reference proteome</keyword>
<dbReference type="Proteomes" id="UP000241190">
    <property type="component" value="Unassembled WGS sequence"/>
</dbReference>
<feature type="transmembrane region" description="Helical" evidence="1">
    <location>
        <begin position="68"/>
        <end position="85"/>
    </location>
</feature>
<gene>
    <name evidence="2" type="ORF">C9J52_15980</name>
</gene>